<dbReference type="SMART" id="SM00823">
    <property type="entry name" value="PKS_PP"/>
    <property type="match status" value="2"/>
</dbReference>
<feature type="domain" description="Ketosynthase family 3 (KS3)" evidence="9">
    <location>
        <begin position="21"/>
        <end position="447"/>
    </location>
</feature>
<feature type="active site" description="Proton donor; for dehydratase activity" evidence="6">
    <location>
        <position position="2673"/>
    </location>
</feature>
<dbReference type="InterPro" id="IPR020843">
    <property type="entry name" value="ER"/>
</dbReference>
<feature type="domain" description="Carrier" evidence="8">
    <location>
        <begin position="1475"/>
        <end position="1549"/>
    </location>
</feature>
<dbReference type="CDD" id="cd00833">
    <property type="entry name" value="PKS"/>
    <property type="match status" value="2"/>
</dbReference>
<dbReference type="Gene3D" id="3.10.129.110">
    <property type="entry name" value="Polyketide synthase dehydratase"/>
    <property type="match status" value="1"/>
</dbReference>
<dbReference type="CDD" id="cd08955">
    <property type="entry name" value="KR_2_FAS_SDR_x"/>
    <property type="match status" value="1"/>
</dbReference>
<dbReference type="SMART" id="SM00827">
    <property type="entry name" value="PKS_AT"/>
    <property type="match status" value="2"/>
</dbReference>
<evidence type="ECO:0000256" key="5">
    <source>
        <dbReference type="ARBA" id="ARBA00023268"/>
    </source>
</evidence>
<feature type="region of interest" description="Disordered" evidence="7">
    <location>
        <begin position="1"/>
        <end position="21"/>
    </location>
</feature>
<dbReference type="InterPro" id="IPR057326">
    <property type="entry name" value="KR_dom"/>
</dbReference>
<dbReference type="SUPFAM" id="SSF50129">
    <property type="entry name" value="GroES-like"/>
    <property type="match status" value="1"/>
</dbReference>
<feature type="region of interest" description="C-terminal hotdog fold" evidence="6">
    <location>
        <begin position="2609"/>
        <end position="2763"/>
    </location>
</feature>
<comment type="caution">
    <text evidence="11">The sequence shown here is derived from an EMBL/GenBank/DDBJ whole genome shotgun (WGS) entry which is preliminary data.</text>
</comment>
<dbReference type="Pfam" id="PF00109">
    <property type="entry name" value="ketoacyl-synt"/>
    <property type="match status" value="2"/>
</dbReference>
<dbReference type="Gene3D" id="3.30.70.3290">
    <property type="match status" value="2"/>
</dbReference>
<gene>
    <name evidence="11" type="ORF">AB8998_17240</name>
</gene>
<dbReference type="SUPFAM" id="SSF55048">
    <property type="entry name" value="Probable ACP-binding domain of malonyl-CoA ACP transacylase"/>
    <property type="match status" value="2"/>
</dbReference>
<dbReference type="SUPFAM" id="SSF52151">
    <property type="entry name" value="FabD/lysophospholipase-like"/>
    <property type="match status" value="2"/>
</dbReference>
<dbReference type="Gene3D" id="3.40.366.10">
    <property type="entry name" value="Malonyl-Coenzyme A Acyl Carrier Protein, domain 2"/>
    <property type="match status" value="2"/>
</dbReference>
<keyword evidence="2" id="KW-0597">Phosphoprotein</keyword>
<dbReference type="CDD" id="cd05195">
    <property type="entry name" value="enoyl_red"/>
    <property type="match status" value="1"/>
</dbReference>
<evidence type="ECO:0000256" key="1">
    <source>
        <dbReference type="ARBA" id="ARBA00022450"/>
    </source>
</evidence>
<dbReference type="Pfam" id="PF13602">
    <property type="entry name" value="ADH_zinc_N_2"/>
    <property type="match status" value="1"/>
</dbReference>
<dbReference type="Gene3D" id="3.40.50.720">
    <property type="entry name" value="NAD(P)-binding Rossmann-like Domain"/>
    <property type="match status" value="3"/>
</dbReference>
<dbReference type="CDD" id="cd08952">
    <property type="entry name" value="KR_1_SDR_x"/>
    <property type="match status" value="1"/>
</dbReference>
<dbReference type="InterPro" id="IPR036291">
    <property type="entry name" value="NAD(P)-bd_dom_sf"/>
</dbReference>
<dbReference type="RefSeq" id="WP_369738972.1">
    <property type="nucleotide sequence ID" value="NZ_JBGEDP010000001.1"/>
</dbReference>
<organism evidence="11 12">
    <name type="scientific">Mycobacterium servetii</name>
    <dbReference type="NCBI Taxonomy" id="3237418"/>
    <lineage>
        <taxon>Bacteria</taxon>
        <taxon>Bacillati</taxon>
        <taxon>Actinomycetota</taxon>
        <taxon>Actinomycetes</taxon>
        <taxon>Mycobacteriales</taxon>
        <taxon>Mycobacteriaceae</taxon>
        <taxon>Mycobacterium</taxon>
    </lineage>
</organism>
<sequence length="3674" mass="391497">MTENQNGALPTNGSPTRPREPEGFAIIGYAARFPGAADVDEFWDVLQQGRDAISEVPSDRWDVNEFYDPDPDAPGKIVTRRAGFIEDVTGFDAPFFGLSNRETMLIDPQHRLLLETAWQAVEHSGTAPSSLANTKTGVFMGLGTHDYLGLISEQLSYEDIEAYVAIGTSAAAGAGRISYGLGLQGPAVTVDTACSSSLVAIHQACQALRYGECDLALAGGANALLSAKTAMTFSHAHMLAPDGKCKTFDASADGYVRGEGCGVIVVKRLADALRDGDRIRAVIRGSAINQDGASGGLTVPNGVAQQRVIAEALASAGVAPGDVGYLEAHGTGTSLGDPIEVQAAGAAFGKGREAGRPLLIGSVKTNIGHLEAAAGIAGVIKVILALEHEVLPKHLHFQKPSPHIPWDRLPVRVVDEATPWVRDGRPRIAGVSSFGFSGTNSHVIISEAPAEVSQAAAAPAPSDDRRFSLLPLSARNPEALVQLAQDYRGWLAEHPDAPLADICFTAGAGRSHFEHRAALLVNSTESAREALGALADDRPAPGLVRGDCVDKPKTAWLFTGQGSQYTGMAKELFETEPVFAETMTRCAEAIAGVLEKPLLDVIFDPEHEDTLRLTTYAQPALFAVEMGLARLWQSWGFEPDVVLGHSVGQYSAACVAGVFSLEDGALLMAERGRLFGSLPAGGRMVAIFAAPERVESLTDEYPSLSVAAYNGANTVLSGPAEDLERALEGLEDDGVRCDWLDTSHAFHSALLDPILDEFEAYANRFEYRSPQRTLVCNRTGGALGRSAKLDGAYWRRHARQPVEFSKSVRTLADLSCAVLLEIGPQPVLTAAALRAWPDPATAPRAIASLRKNTADHRQITEALANAYVAGHVPDFGALAHGAVRKLDLPTYPFQHRQYWFREERTPHTQQAPQQGSAMRTDAVRLLEDGQFEELAALLGRTNGDQQQTVAVLRELAAQHNQQRSTQSIADSRYEIRWEKAAAGAARAGEGAAWLLISDDAAAAQPLVDALTARGHRSQILGLPMSDADEQQLEATLRTAAADDAELRILHVAALDSDTAPSTQSLLRMQHRILGGTRRLFRAAAAAELRAPIWLVTRGAQRVTDADAVSPVQSCLWGFGRAAALEYPRQWGGLADLSAAGADQWSRLVDQLVAAPAGEDQFALRDQAAFVPRLTRRAGLPNATPMALRDDATYLVTGGLGAIGLEVAGYLAAHGARHLVLTSRRAPNEDAQQRIDALREQQGCDVRVVAADVGNPHDVARLMTTVQAELPPLAGIVHAAGEIGNTPLQTLTDDEVDRVFAGKVWGAWYLAEATADVKLDFFLSTSSISGVWGSFGQSAYGAANAFLDGLAWRQRAQGVPGISVNFGPWVSGSAGMADEESRAHLDKRGVRGLSPADALAGMADLMASSANGAVQGVVARIDWASFLPLYQMAGKRAFLAQLEREVPQSESAPASASGGTQLVDRLAAAPVQQRKKLVVDYLRDVVAEVTRIDAAGIREEAGFFDLGMDSLMAVEMRRRVERAVGKELPSTLAMDYPRLVDVADFLLRDVLGIDGKAAADAGAAAPAQPAAVVTTHADEPIAIVAVACRFPGAPDPEAFWEELAGAVDAIREIPEDRFDVDEYYDPDPEAPGKIYTRYGGYLEGVDGFDPEFFGISPREAVWMDPQQRLMLEIVWEALERAGYSPASLRGSKSGVFVGVAANEYSQLLNANSVETIEAHFITGNALNVIAGRVAFALGLEGPAMAVDTACSASLVAVHQACQALHSGDCDMALAGGVNVLVSPASIVATSRARMLAADGRCKTFDALANGYARSEGCGVLVLKRLSDAERDGDRICAVIRGTAVNQDGASSGLTVPNGGAQQRLIATTLARAGLSGGEVDYLEAHGTGTSLGDPIEVQAAAAVYGANRDADRPLLIGSVKSNIGHLESAAGIAGLIKVVLSLQHEMLPQNLHFETPSPNIPWASLPVRVVDKAMPWHANGRPRRAGVSSFGFSGTNAHVLIEEAPAKPAAAADVIVAPESGAAADRVGVLPLSARSPQALTALAQRYGDWLGAHPDVDITDVCYTAGVGRSHFEHRAALVVDSVEGARELLAGLAENRLGPGAVRGECGDPPKTAWLFTGQGSQYPGMARELFDTEPVFAETVQRCADAVDGMLPRPLLEVMFDLDNGEALRHTSFAQPALFAVEMGLARLWQSWGIEPDVVLGHSVGQYAAACVAGVFSIEDGARLMAERGRLFGSLPEGGRMVAVFADAQQVERVAEEFPHLSVAAYNGPNTVLSGPAADLEQVVAKLEGDGIRCTWLDTSHAFHSELLDPVLDEFEAYASKFEFAVPFLPLVCNRTGAVLNADTPLDAKYWRRHSRQPVQFAESVQTVAALGCSVLMEIGPQPVLTGAAVQVWPDSSATPRTVVSLRKGTEDRRQIAEALAASYVAGHRPVFAALYHRPHRRVPLPTYPFQRRRFWPKNADIRGVDGQGAAGSGILGSVKDLASGDMVYTSRWSTKTQPWLSHHVIYGTVVVPGATYAAMALAAVGAPAQVREVFFYEPIILGDKSSREVQLTLHPVEDGGWTFQVHSRPYGDREADWSLNADGRIAGSIDDEPATEPSESIDAACERLSRMRPQQLFDTFADLELHWGPTWATSLKSLWSGDGEAVGDIAIGDELAEQLGSEPVHPVLLDLCTGVAFPAFPASLAASEDGLPDLFLPLRYGRVELREKLPKRFYCRARWQSGGSDSETQVFDLDFVDRDGRQLGSIREFAVKRAPREALLRGLGGDATRNLYTLGWEEVPAPAPGTAAKGDGTWLIAGFDELAADVPGSVTLDRGTDAEAWKQQLVQAQERGAPVSGIVWRSANRPTAEESSDDFAARVETEIDQLLAVVRTLLAQQDLKLTGGLWIVTERAVATESGEPVDPAQAALWGLGRTVITEQPSLRCRLVDSDGFDDNAHSLAGLLGAALEEPELALRQGKYWVPRLLPWSRSGHLAIPRAADFYLAPTERGAIDNLRLNETHVAPPEAGQVQIRVEAAGLNFRDVLNVLGLYPGDPGQIGGGDLAGVVTEFGAGVTGFEVGQRVFGFMPGSFATRVNVPAQFLAPVPDGVSGVGAATIPAGALTTRLAFDWAQVGPGDRVLIHAASGGVGLAAIQIAQQRGATVFATASTYKRAKLREMGVQYIYDSRSTDFADQILADTGGAGVTVVLNSLTNEGFIAATVRATAQGGRFAEIAKRDIWTREQMAAARPDISYEIIALDACIENEPERVGKLLHEVADSMANGELAPIAVEVYPVTEAKTAFRRMQQARHVGKIVLQMPQPLQPRGDRTYLITGGLGALGLFTAAHLAQLGAGDIVLTSRRAPDADAQQAIDDIVERHRCRIHVFTADVGDEAQVEALLQRIRAELPPLAGVAHLAGVLDDALLTQQNVEHFRTTLAPKAFGARYLDRLTTDDDLDFFILYSSAASVLGSPGQANYATANALLDGLAVDRRAQGLPATGINWGPWAKGGMATSHAARANLSAQGLIPLEPAAALNALSEVVANGTGQATVIKANWQRAAKGLGASRPSLLAHVLPSAATATRGDSELLRQLNEVPESERGSFLTDYLRREVQQFLRLAQPPAATSRFLELGTDSLMAVEFSNRLLPQFGGAFTISATAVFDYPTIGALAEYLAGQVPESDEVQSFGASEPAQ</sequence>
<evidence type="ECO:0000313" key="12">
    <source>
        <dbReference type="Proteomes" id="UP001564760"/>
    </source>
</evidence>
<dbReference type="PROSITE" id="PS00606">
    <property type="entry name" value="KS3_1"/>
    <property type="match status" value="2"/>
</dbReference>
<dbReference type="EMBL" id="JBGEDP010000001">
    <property type="protein sequence ID" value="MEY8016617.1"/>
    <property type="molecule type" value="Genomic_DNA"/>
</dbReference>
<evidence type="ECO:0000256" key="4">
    <source>
        <dbReference type="ARBA" id="ARBA00022857"/>
    </source>
</evidence>
<dbReference type="PROSITE" id="PS50075">
    <property type="entry name" value="CARRIER"/>
    <property type="match status" value="2"/>
</dbReference>
<dbReference type="InterPro" id="IPR001227">
    <property type="entry name" value="Ac_transferase_dom_sf"/>
</dbReference>
<dbReference type="InterPro" id="IPR018201">
    <property type="entry name" value="Ketoacyl_synth_AS"/>
</dbReference>
<dbReference type="Gene3D" id="3.40.50.11460">
    <property type="match status" value="1"/>
</dbReference>
<dbReference type="InterPro" id="IPR013968">
    <property type="entry name" value="PKS_KR"/>
</dbReference>
<feature type="domain" description="Carrier" evidence="8">
    <location>
        <begin position="3580"/>
        <end position="3658"/>
    </location>
</feature>
<dbReference type="InterPro" id="IPR016036">
    <property type="entry name" value="Malonyl_transacylase_ACP-bd"/>
</dbReference>
<dbReference type="NCBIfam" id="NF045894">
    <property type="entry name" value="PKS_plus_SDR"/>
    <property type="match status" value="1"/>
</dbReference>
<evidence type="ECO:0000259" key="8">
    <source>
        <dbReference type="PROSITE" id="PS50075"/>
    </source>
</evidence>
<evidence type="ECO:0000313" key="11">
    <source>
        <dbReference type="EMBL" id="MEY8016617.1"/>
    </source>
</evidence>
<dbReference type="PROSITE" id="PS00012">
    <property type="entry name" value="PHOSPHOPANTETHEINE"/>
    <property type="match status" value="1"/>
</dbReference>
<dbReference type="Gene3D" id="3.90.180.10">
    <property type="entry name" value="Medium-chain alcohol dehydrogenases, catalytic domain"/>
    <property type="match status" value="1"/>
</dbReference>
<dbReference type="SMART" id="SM00822">
    <property type="entry name" value="PKS_KR"/>
    <property type="match status" value="2"/>
</dbReference>
<evidence type="ECO:0000259" key="10">
    <source>
        <dbReference type="PROSITE" id="PS52019"/>
    </source>
</evidence>
<accession>A0ABV4C400</accession>
<dbReference type="Pfam" id="PF21089">
    <property type="entry name" value="PKS_DH_N"/>
    <property type="match status" value="1"/>
</dbReference>
<feature type="compositionally biased region" description="Polar residues" evidence="7">
    <location>
        <begin position="1"/>
        <end position="15"/>
    </location>
</feature>
<keyword evidence="1" id="KW-0596">Phosphopantetheine</keyword>
<dbReference type="SMART" id="SM00825">
    <property type="entry name" value="PKS_KS"/>
    <property type="match status" value="2"/>
</dbReference>
<keyword evidence="12" id="KW-1185">Reference proteome</keyword>
<dbReference type="PROSITE" id="PS52019">
    <property type="entry name" value="PKS_MFAS_DH"/>
    <property type="match status" value="1"/>
</dbReference>
<dbReference type="PROSITE" id="PS52004">
    <property type="entry name" value="KS3_2"/>
    <property type="match status" value="2"/>
</dbReference>
<proteinExistence type="predicted"/>
<dbReference type="PANTHER" id="PTHR43775:SF37">
    <property type="entry name" value="SI:DKEY-61P9.11"/>
    <property type="match status" value="1"/>
</dbReference>
<dbReference type="InterPro" id="IPR016039">
    <property type="entry name" value="Thiolase-like"/>
</dbReference>
<dbReference type="Gene3D" id="1.10.1200.10">
    <property type="entry name" value="ACP-like"/>
    <property type="match status" value="2"/>
</dbReference>
<dbReference type="Pfam" id="PF02801">
    <property type="entry name" value="Ketoacyl-synt_C"/>
    <property type="match status" value="2"/>
</dbReference>
<protein>
    <submittedName>
        <fullName evidence="11">Type I polyketide synthase</fullName>
    </submittedName>
</protein>
<dbReference type="InterPro" id="IPR049900">
    <property type="entry name" value="PKS_mFAS_DH"/>
</dbReference>
<feature type="region of interest" description="N-terminal hotdog fold" evidence="6">
    <location>
        <begin position="2475"/>
        <end position="2595"/>
    </location>
</feature>
<dbReference type="InterPro" id="IPR036736">
    <property type="entry name" value="ACP-like_sf"/>
</dbReference>
<dbReference type="InterPro" id="IPR016035">
    <property type="entry name" value="Acyl_Trfase/lysoPLipase"/>
</dbReference>
<evidence type="ECO:0000256" key="2">
    <source>
        <dbReference type="ARBA" id="ARBA00022553"/>
    </source>
</evidence>
<dbReference type="Pfam" id="PF08659">
    <property type="entry name" value="KR"/>
    <property type="match status" value="2"/>
</dbReference>
<dbReference type="InterPro" id="IPR014043">
    <property type="entry name" value="Acyl_transferase_dom"/>
</dbReference>
<dbReference type="InterPro" id="IPR014031">
    <property type="entry name" value="Ketoacyl_synth_C"/>
</dbReference>
<dbReference type="InterPro" id="IPR006162">
    <property type="entry name" value="Ppantetheine_attach_site"/>
</dbReference>
<evidence type="ECO:0000259" key="9">
    <source>
        <dbReference type="PROSITE" id="PS52004"/>
    </source>
</evidence>
<evidence type="ECO:0000256" key="3">
    <source>
        <dbReference type="ARBA" id="ARBA00022679"/>
    </source>
</evidence>
<reference evidence="11 12" key="1">
    <citation type="submission" date="2024-08" db="EMBL/GenBank/DDBJ databases">
        <title>Mycobacterium servetensis sp. nov., a novel rapid-growing mycobacterial species recovered from a human patient in Zaragoza, Spain.</title>
        <authorList>
            <person name="Tristancho-Baro A.I."/>
            <person name="Buenestado-Serrano S."/>
            <person name="Garcia De Viedma D."/>
            <person name="Milagro-Beamonte A."/>
            <person name="Burillo N."/>
            <person name="Sanz S."/>
            <person name="Lopez-Calleja A.I."/>
            <person name="Penas-Utrilla D."/>
            <person name="Guardingo M."/>
            <person name="Garcia M.J."/>
            <person name="Vinuelas-Bayon J."/>
        </authorList>
    </citation>
    <scope>NUCLEOTIDE SEQUENCE [LARGE SCALE GENOMIC DNA]</scope>
    <source>
        <strain evidence="12">HUMS_12744610</strain>
    </source>
</reference>
<dbReference type="Gene3D" id="3.40.47.10">
    <property type="match status" value="2"/>
</dbReference>
<keyword evidence="5" id="KW-0511">Multifunctional enzyme</keyword>
<evidence type="ECO:0000256" key="6">
    <source>
        <dbReference type="PROSITE-ProRule" id="PRU01363"/>
    </source>
</evidence>
<dbReference type="InterPro" id="IPR011032">
    <property type="entry name" value="GroES-like_sf"/>
</dbReference>
<dbReference type="InterPro" id="IPR013154">
    <property type="entry name" value="ADH-like_N"/>
</dbReference>
<feature type="active site" description="Proton acceptor; for dehydratase activity" evidence="6">
    <location>
        <position position="2506"/>
    </location>
</feature>
<feature type="domain" description="Ketosynthase family 3 (KS3)" evidence="9">
    <location>
        <begin position="1577"/>
        <end position="2002"/>
    </location>
</feature>
<dbReference type="Pfam" id="PF00550">
    <property type="entry name" value="PP-binding"/>
    <property type="match status" value="2"/>
</dbReference>
<keyword evidence="3" id="KW-0808">Transferase</keyword>
<keyword evidence="4" id="KW-0521">NADP</keyword>
<dbReference type="Proteomes" id="UP001564760">
    <property type="component" value="Unassembled WGS sequence"/>
</dbReference>
<dbReference type="InterPro" id="IPR049551">
    <property type="entry name" value="PKS_DH_C"/>
</dbReference>
<evidence type="ECO:0000256" key="7">
    <source>
        <dbReference type="SAM" id="MobiDB-lite"/>
    </source>
</evidence>
<dbReference type="PANTHER" id="PTHR43775">
    <property type="entry name" value="FATTY ACID SYNTHASE"/>
    <property type="match status" value="1"/>
</dbReference>
<dbReference type="InterPro" id="IPR049552">
    <property type="entry name" value="PKS_DH_N"/>
</dbReference>
<name>A0ABV4C400_9MYCO</name>
<dbReference type="InterPro" id="IPR020806">
    <property type="entry name" value="PKS_PP-bd"/>
</dbReference>
<dbReference type="SUPFAM" id="SSF53901">
    <property type="entry name" value="Thiolase-like"/>
    <property type="match status" value="2"/>
</dbReference>
<dbReference type="SMART" id="SM00829">
    <property type="entry name" value="PKS_ER"/>
    <property type="match status" value="1"/>
</dbReference>
<dbReference type="InterPro" id="IPR020807">
    <property type="entry name" value="PKS_DH"/>
</dbReference>
<dbReference type="InterPro" id="IPR042104">
    <property type="entry name" value="PKS_dehydratase_sf"/>
</dbReference>
<dbReference type="SMART" id="SM00826">
    <property type="entry name" value="PKS_DH"/>
    <property type="match status" value="1"/>
</dbReference>
<dbReference type="SMART" id="SM01294">
    <property type="entry name" value="PKS_PP_betabranch"/>
    <property type="match status" value="2"/>
</dbReference>
<dbReference type="Pfam" id="PF14765">
    <property type="entry name" value="PS-DH"/>
    <property type="match status" value="1"/>
</dbReference>
<feature type="domain" description="PKS/mFAS DH" evidence="10">
    <location>
        <begin position="2475"/>
        <end position="2763"/>
    </location>
</feature>
<dbReference type="SUPFAM" id="SSF47336">
    <property type="entry name" value="ACP-like"/>
    <property type="match status" value="2"/>
</dbReference>
<dbReference type="InterPro" id="IPR009081">
    <property type="entry name" value="PP-bd_ACP"/>
</dbReference>
<dbReference type="InterPro" id="IPR050091">
    <property type="entry name" value="PKS_NRPS_Biosynth_Enz"/>
</dbReference>
<dbReference type="Pfam" id="PF00698">
    <property type="entry name" value="Acyl_transf_1"/>
    <property type="match status" value="2"/>
</dbReference>
<dbReference type="InterPro" id="IPR014030">
    <property type="entry name" value="Ketoacyl_synth_N"/>
</dbReference>
<dbReference type="Pfam" id="PF08240">
    <property type="entry name" value="ADH_N"/>
    <property type="match status" value="1"/>
</dbReference>
<dbReference type="InterPro" id="IPR020841">
    <property type="entry name" value="PKS_Beta-ketoAc_synthase_dom"/>
</dbReference>
<dbReference type="Pfam" id="PF22621">
    <property type="entry name" value="CurL-like_PKS_C"/>
    <property type="match status" value="2"/>
</dbReference>
<dbReference type="SUPFAM" id="SSF51735">
    <property type="entry name" value="NAD(P)-binding Rossmann-fold domains"/>
    <property type="match status" value="5"/>
</dbReference>